<dbReference type="Pfam" id="PF07727">
    <property type="entry name" value="RVT_2"/>
    <property type="match status" value="1"/>
</dbReference>
<dbReference type="GO" id="GO:0016787">
    <property type="term" value="F:hydrolase activity"/>
    <property type="evidence" value="ECO:0007669"/>
    <property type="project" value="UniProtKB-KW"/>
</dbReference>
<evidence type="ECO:0000259" key="6">
    <source>
        <dbReference type="PROSITE" id="PS50994"/>
    </source>
</evidence>
<keyword evidence="3" id="KW-0862">Zinc</keyword>
<dbReference type="SUPFAM" id="SSF57756">
    <property type="entry name" value="Retrovirus zinc finger-like domains"/>
    <property type="match status" value="1"/>
</dbReference>
<dbReference type="InterPro" id="IPR013103">
    <property type="entry name" value="RVT_2"/>
</dbReference>
<comment type="caution">
    <text evidence="7">The sequence shown here is derived from an EMBL/GenBank/DDBJ whole genome shotgun (WGS) entry which is preliminary data.</text>
</comment>
<feature type="region of interest" description="Disordered" evidence="4">
    <location>
        <begin position="563"/>
        <end position="583"/>
    </location>
</feature>
<feature type="domain" description="Integrase catalytic" evidence="6">
    <location>
        <begin position="1042"/>
        <end position="1218"/>
    </location>
</feature>
<dbReference type="InterPro" id="IPR039537">
    <property type="entry name" value="Retrotran_Ty1/copia-like"/>
</dbReference>
<keyword evidence="2" id="KW-0378">Hydrolase</keyword>
<dbReference type="InterPro" id="IPR036875">
    <property type="entry name" value="Znf_CCHC_sf"/>
</dbReference>
<dbReference type="SUPFAM" id="SSF53098">
    <property type="entry name" value="Ribonuclease H-like"/>
    <property type="match status" value="1"/>
</dbReference>
<accession>A0A6L2MPJ4</accession>
<dbReference type="GO" id="GO:0008270">
    <property type="term" value="F:zinc ion binding"/>
    <property type="evidence" value="ECO:0007669"/>
    <property type="project" value="UniProtKB-KW"/>
</dbReference>
<reference evidence="7" key="1">
    <citation type="journal article" date="2019" name="Sci. Rep.">
        <title>Draft genome of Tanacetum cinerariifolium, the natural source of mosquito coil.</title>
        <authorList>
            <person name="Yamashiro T."/>
            <person name="Shiraishi A."/>
            <person name="Satake H."/>
            <person name="Nakayama K."/>
        </authorList>
    </citation>
    <scope>NUCLEOTIDE SEQUENCE</scope>
</reference>
<dbReference type="PROSITE" id="PS50994">
    <property type="entry name" value="INTEGRASE"/>
    <property type="match status" value="1"/>
</dbReference>
<dbReference type="Pfam" id="PF13976">
    <property type="entry name" value="gag_pre-integrs"/>
    <property type="match status" value="1"/>
</dbReference>
<dbReference type="Gene3D" id="4.10.60.10">
    <property type="entry name" value="Zinc finger, CCHC-type"/>
    <property type="match status" value="1"/>
</dbReference>
<dbReference type="InterPro" id="IPR001878">
    <property type="entry name" value="Znf_CCHC"/>
</dbReference>
<dbReference type="PROSITE" id="PS50158">
    <property type="entry name" value="ZF_CCHC"/>
    <property type="match status" value="1"/>
</dbReference>
<evidence type="ECO:0000256" key="4">
    <source>
        <dbReference type="SAM" id="MobiDB-lite"/>
    </source>
</evidence>
<feature type="compositionally biased region" description="Polar residues" evidence="4">
    <location>
        <begin position="843"/>
        <end position="860"/>
    </location>
</feature>
<keyword evidence="1" id="KW-0479">Metal-binding</keyword>
<gene>
    <name evidence="7" type="ORF">Tci_047899</name>
</gene>
<sequence>MVRQKVILDLALQFDNACTAKDDHRKAYKQCNDIPQESRALIETFLKEESDKDYEMNLSIENDQWELSPDINDSGLRLTHVMRPSSSIRVETSPSIQNPDVGEDEDFKSGSWVSATDYVNANGGTVSGCLGDIKNFFKNEKLDQVVAIVKSCSPNVIGNLTVTMKDLSALELMLPWSLKKNTKCFNAAGEELSAVKHKLTLLDTAVEGRVNTANKNTKCFNAAGEELSAVKHKLTLLDTAVEGRVVSTAKLPILNPNEFDLWKIRIEQYFLMTDYSLWEVIRNGDSPVPTRIVEGVVQPVAPTTAEQKLARKNELKAGGTLLMALLDKHQLKFNSHKDAKTLMEAIEKRFGGNTKTKKVQKTLLKQQFENFTGSSSEDVNLKFLRSLPSDWKTHTLIWRNKTDLEDKSLDDLFNSLKIYETEVKHSSSTSTKSHNLAFVSSSQTNSTTDSVSVVVHVSAVGSTLPASSLPNVDSLSNAVIYSFFSSQSTNPQLDNEDLKQIDVDDLEEMDLRWQMAMLTMRARRFLQKTGIYLGASRTASMSFDMSKVECYNCHRKGHFTRECRSPKDQRRPGTAEPQRRTVPTGLESVEARLLVYKQTSQTFEEAGLGYNSQVFTQAMFDFENYYSSESDCESWPPSNLYDRFIPSGGYHDVPPLYTGTFMPPKLDLVFHTAPSAETEHLAFHVHVSPNKPEQALSPSPRPNAPIIEDWISDSEEDSQTQAPKVVPSFAQSSKHVKSPRHPDQPLQSTIPAVTPVSISSKTLSRGPRRNKKAYFVCKSVDHLIKDCDFHSKRLAQRTYASRDTRKQYVSLNPSKSYTHMVPTAVLPQSKSVLNTAVRPNLPRSPSSKTSNSPTRVTTTKAPLVSAAQEELNRGYVAFGGNPKGGKITGKGKIKTGKLDFDDVYFVKELKFNLFSVSQRCDKKNSVLFTDTECLVLSLDFKLPDESQVLLRVPRENNMYNVNLKNIVPSGDLTCLFAKATIDESNLWHRRLGHISFKTINKLVKGNIVRGLPTKVFENDNSYVACKQGKQHRASCKSKPISSVDQPLFRLHMDLFGPTFVKSLNKKSYWLVITDDYSRFTWVFLLATKDETCPILKTFITSLENQLSLKVKVIRSDNGTEFKNSDLNQLCRLKGIKREFSVPRTPQQNGIAERKNSTLIEAARTMLSGFLVGYSVCSKAFRVFNSRTRIVQETLHVNFLENKPNVAGTGPTWLFDIDSLLGTINYHPVSVENQPNSSAGFQDTFDAEKAGEEVTQTYVLFPEWSAGSTNPQNNDKDALVDGKEHDDDTQKSESVVLHFSNSSAQTRKQVDKTERENKGKSPVESFTGYRDLNAEFEECSNNSSNGVNAASSTVSTVGHNFVNSTNNFSAAGPSNTAVSPTYEKSSFADASTSSHDTYMPVLEELTYSDDEDAVSAEADINNLESSIPVSPIPTTRIHKDHPISQIISDLSSTTQTRSMARAVKDQVARIEAIRLILAYASFMGFLVYQIYVKSAFLYGTIKEEVYVCQPPGFEDPDYLDKVYKVVKALYGLHQAPRAWFQMSSIGELTFFLGLQVKQKKDGIFISQDKYVAKILRKFGLTEGKSASTAIDTEKPLLKDPDGEDVDVHTYRSMIAHSDSDNAGASLDKKSITGGFQFLGCKLISWQCKKQIVVATSSTEAEYVAAASGYA</sequence>
<proteinExistence type="predicted"/>
<dbReference type="Gene3D" id="3.30.420.10">
    <property type="entry name" value="Ribonuclease H-like superfamily/Ribonuclease H"/>
    <property type="match status" value="1"/>
</dbReference>
<feature type="compositionally biased region" description="Basic and acidic residues" evidence="4">
    <location>
        <begin position="1273"/>
        <end position="1290"/>
    </location>
</feature>
<feature type="region of interest" description="Disordered" evidence="4">
    <location>
        <begin position="714"/>
        <end position="749"/>
    </location>
</feature>
<dbReference type="EMBL" id="BKCJ010007178">
    <property type="protein sequence ID" value="GEU75921.1"/>
    <property type="molecule type" value="Genomic_DNA"/>
</dbReference>
<feature type="region of interest" description="Disordered" evidence="4">
    <location>
        <begin position="1261"/>
        <end position="1325"/>
    </location>
</feature>
<dbReference type="PANTHER" id="PTHR42648:SF32">
    <property type="entry name" value="RIBONUCLEASE H-LIKE DOMAIN, GAG-PRE-INTEGRASE DOMAIN PROTEIN-RELATED"/>
    <property type="match status" value="1"/>
</dbReference>
<feature type="domain" description="CCHC-type" evidence="5">
    <location>
        <begin position="550"/>
        <end position="565"/>
    </location>
</feature>
<dbReference type="InterPro" id="IPR001584">
    <property type="entry name" value="Integrase_cat-core"/>
</dbReference>
<feature type="compositionally biased region" description="Basic and acidic residues" evidence="4">
    <location>
        <begin position="1307"/>
        <end position="1320"/>
    </location>
</feature>
<dbReference type="PANTHER" id="PTHR42648">
    <property type="entry name" value="TRANSPOSASE, PUTATIVE-RELATED"/>
    <property type="match status" value="1"/>
</dbReference>
<dbReference type="CDD" id="cd09272">
    <property type="entry name" value="RNase_HI_RT_Ty1"/>
    <property type="match status" value="1"/>
</dbReference>
<dbReference type="GO" id="GO:0015074">
    <property type="term" value="P:DNA integration"/>
    <property type="evidence" value="ECO:0007669"/>
    <property type="project" value="InterPro"/>
</dbReference>
<keyword evidence="3" id="KW-0863">Zinc-finger</keyword>
<evidence type="ECO:0000256" key="3">
    <source>
        <dbReference type="PROSITE-ProRule" id="PRU00047"/>
    </source>
</evidence>
<dbReference type="GO" id="GO:0003676">
    <property type="term" value="F:nucleic acid binding"/>
    <property type="evidence" value="ECO:0007669"/>
    <property type="project" value="InterPro"/>
</dbReference>
<dbReference type="SMART" id="SM00343">
    <property type="entry name" value="ZnF_C2HC"/>
    <property type="match status" value="2"/>
</dbReference>
<evidence type="ECO:0000256" key="2">
    <source>
        <dbReference type="ARBA" id="ARBA00022801"/>
    </source>
</evidence>
<dbReference type="InterPro" id="IPR012337">
    <property type="entry name" value="RNaseH-like_sf"/>
</dbReference>
<organism evidence="7">
    <name type="scientific">Tanacetum cinerariifolium</name>
    <name type="common">Dalmatian daisy</name>
    <name type="synonym">Chrysanthemum cinerariifolium</name>
    <dbReference type="NCBI Taxonomy" id="118510"/>
    <lineage>
        <taxon>Eukaryota</taxon>
        <taxon>Viridiplantae</taxon>
        <taxon>Streptophyta</taxon>
        <taxon>Embryophyta</taxon>
        <taxon>Tracheophyta</taxon>
        <taxon>Spermatophyta</taxon>
        <taxon>Magnoliopsida</taxon>
        <taxon>eudicotyledons</taxon>
        <taxon>Gunneridae</taxon>
        <taxon>Pentapetalae</taxon>
        <taxon>asterids</taxon>
        <taxon>campanulids</taxon>
        <taxon>Asterales</taxon>
        <taxon>Asteraceae</taxon>
        <taxon>Asteroideae</taxon>
        <taxon>Anthemideae</taxon>
        <taxon>Anthemidinae</taxon>
        <taxon>Tanacetum</taxon>
    </lineage>
</organism>
<name>A0A6L2MPJ4_TANCI</name>
<evidence type="ECO:0000256" key="1">
    <source>
        <dbReference type="ARBA" id="ARBA00022723"/>
    </source>
</evidence>
<feature type="region of interest" description="Disordered" evidence="4">
    <location>
        <begin position="831"/>
        <end position="860"/>
    </location>
</feature>
<dbReference type="InterPro" id="IPR036397">
    <property type="entry name" value="RNaseH_sf"/>
</dbReference>
<feature type="compositionally biased region" description="Basic and acidic residues" evidence="4">
    <location>
        <begin position="563"/>
        <end position="579"/>
    </location>
</feature>
<dbReference type="InterPro" id="IPR025724">
    <property type="entry name" value="GAG-pre-integrase_dom"/>
</dbReference>
<dbReference type="Pfam" id="PF00665">
    <property type="entry name" value="rve"/>
    <property type="match status" value="1"/>
</dbReference>
<protein>
    <submittedName>
        <fullName evidence="7">Putative ribonuclease H-like domain-containing protein</fullName>
    </submittedName>
</protein>
<evidence type="ECO:0000259" key="5">
    <source>
        <dbReference type="PROSITE" id="PS50158"/>
    </source>
</evidence>
<evidence type="ECO:0000313" key="7">
    <source>
        <dbReference type="EMBL" id="GEU75921.1"/>
    </source>
</evidence>